<evidence type="ECO:0000256" key="2">
    <source>
        <dbReference type="ARBA" id="ARBA00022793"/>
    </source>
</evidence>
<evidence type="ECO:0000256" key="5">
    <source>
        <dbReference type="ARBA" id="ARBA00023115"/>
    </source>
</evidence>
<evidence type="ECO:0000313" key="10">
    <source>
        <dbReference type="EMBL" id="CUQ65300.1"/>
    </source>
</evidence>
<keyword evidence="3" id="KW-0068">Autocatalytic cleavage</keyword>
<reference evidence="11" key="1">
    <citation type="submission" date="2015-09" db="EMBL/GenBank/DDBJ databases">
        <authorList>
            <person name="Daims H."/>
        </authorList>
    </citation>
    <scope>NUCLEOTIDE SEQUENCE [LARGE SCALE GENOMIC DNA]</scope>
</reference>
<dbReference type="InterPro" id="IPR016067">
    <property type="entry name" value="S-AdoMet_deCO2ase_core"/>
</dbReference>
<keyword evidence="2" id="KW-0210">Decarboxylase</keyword>
<keyword evidence="4" id="KW-0745">Spermidine biosynthesis</keyword>
<evidence type="ECO:0000256" key="1">
    <source>
        <dbReference type="ARBA" id="ARBA00001928"/>
    </source>
</evidence>
<dbReference type="OrthoDB" id="9786552at2"/>
<sequence>MRIPSGSEFAIASSDVSPDASSDVSPGVSGAVSVSIQDMVGEGKAWGLCTAVDLQDCQPDLIRDAEHIKRYVVELCDLIGMKRYGDCQVVDFGEGRVAGYSMVQLISTSLISGHFANDTNNAYLDIFSCKGYDPTVVESFSKQFFGARRSSATATLRY</sequence>
<keyword evidence="7" id="KW-0456">Lyase</keyword>
<accession>A0A0S4KSI7</accession>
<evidence type="ECO:0000313" key="11">
    <source>
        <dbReference type="Proteomes" id="UP000066284"/>
    </source>
</evidence>
<keyword evidence="9" id="KW-0670">Pyruvate</keyword>
<evidence type="ECO:0008006" key="12">
    <source>
        <dbReference type="Google" id="ProtNLM"/>
    </source>
</evidence>
<protein>
    <recommendedName>
        <fullName evidence="12">S-adenosylmethionine decarboxylase</fullName>
    </recommendedName>
</protein>
<dbReference type="EMBL" id="LN885086">
    <property type="protein sequence ID" value="CUQ65300.1"/>
    <property type="molecule type" value="Genomic_DNA"/>
</dbReference>
<evidence type="ECO:0000256" key="7">
    <source>
        <dbReference type="ARBA" id="ARBA00023239"/>
    </source>
</evidence>
<keyword evidence="11" id="KW-1185">Reference proteome</keyword>
<dbReference type="KEGG" id="nio:NITINOP_0324"/>
<dbReference type="Proteomes" id="UP000066284">
    <property type="component" value="Chromosome 1"/>
</dbReference>
<evidence type="ECO:0000256" key="4">
    <source>
        <dbReference type="ARBA" id="ARBA00023066"/>
    </source>
</evidence>
<name>A0A0S4KSI7_9BACT</name>
<keyword evidence="6" id="KW-0865">Zymogen</keyword>
<dbReference type="AlphaFoldDB" id="A0A0S4KSI7"/>
<organism evidence="10 11">
    <name type="scientific">Candidatus Nitrospira inopinata</name>
    <dbReference type="NCBI Taxonomy" id="1715989"/>
    <lineage>
        <taxon>Bacteria</taxon>
        <taxon>Pseudomonadati</taxon>
        <taxon>Nitrospirota</taxon>
        <taxon>Nitrospiria</taxon>
        <taxon>Nitrospirales</taxon>
        <taxon>Nitrospiraceae</taxon>
        <taxon>Nitrospira</taxon>
    </lineage>
</organism>
<comment type="cofactor">
    <cofactor evidence="1">
        <name>pyruvate</name>
        <dbReference type="ChEBI" id="CHEBI:15361"/>
    </cofactor>
</comment>
<dbReference type="Pfam" id="PF02675">
    <property type="entry name" value="AdoMet_dc"/>
    <property type="match status" value="1"/>
</dbReference>
<evidence type="ECO:0000256" key="8">
    <source>
        <dbReference type="ARBA" id="ARBA00023270"/>
    </source>
</evidence>
<evidence type="ECO:0000256" key="9">
    <source>
        <dbReference type="ARBA" id="ARBA00023317"/>
    </source>
</evidence>
<keyword evidence="5" id="KW-0620">Polyamine biosynthesis</keyword>
<evidence type="ECO:0000256" key="3">
    <source>
        <dbReference type="ARBA" id="ARBA00022813"/>
    </source>
</evidence>
<dbReference type="Gene3D" id="3.60.90.10">
    <property type="entry name" value="S-adenosylmethionine decarboxylase"/>
    <property type="match status" value="1"/>
</dbReference>
<dbReference type="GO" id="GO:0004014">
    <property type="term" value="F:adenosylmethionine decarboxylase activity"/>
    <property type="evidence" value="ECO:0007669"/>
    <property type="project" value="InterPro"/>
</dbReference>
<proteinExistence type="predicted"/>
<gene>
    <name evidence="10" type="ORF">NITINOP_0324</name>
</gene>
<dbReference type="SUPFAM" id="SSF56276">
    <property type="entry name" value="S-adenosylmethionine decarboxylase"/>
    <property type="match status" value="1"/>
</dbReference>
<keyword evidence="8" id="KW-0704">Schiff base</keyword>
<dbReference type="GO" id="GO:0008295">
    <property type="term" value="P:spermidine biosynthetic process"/>
    <property type="evidence" value="ECO:0007669"/>
    <property type="project" value="UniProtKB-KW"/>
</dbReference>
<evidence type="ECO:0000256" key="6">
    <source>
        <dbReference type="ARBA" id="ARBA00023145"/>
    </source>
</evidence>
<dbReference type="InterPro" id="IPR003826">
    <property type="entry name" value="AdoMetDC_fam_prok"/>
</dbReference>
<dbReference type="STRING" id="1715989.NITINOP_0324"/>